<evidence type="ECO:0000313" key="2">
    <source>
        <dbReference type="Proteomes" id="UP000240509"/>
    </source>
</evidence>
<protein>
    <submittedName>
        <fullName evidence="1">Uncharacterized protein</fullName>
    </submittedName>
</protein>
<dbReference type="Proteomes" id="UP000240509">
    <property type="component" value="Unassembled WGS sequence"/>
</dbReference>
<proteinExistence type="predicted"/>
<keyword evidence="2" id="KW-1185">Reference proteome</keyword>
<sequence>MPAALFSSLAAEKAFSYPLLPSGRIFTLSFSAGVSKNRLGTGYYRIKSSVHEKQNHFFFLEEKMKQNRPVEEKIGDLTERSLPGNSLHGSPIESEVFLQASANFDIDFFFEEDIKGLNEPRRRTGKATNHSRTVRIRIHFIRLFFKTY</sequence>
<comment type="caution">
    <text evidence="1">The sequence shown here is derived from an EMBL/GenBank/DDBJ whole genome shotgun (WGS) entry which is preliminary data.</text>
</comment>
<gene>
    <name evidence="1" type="ORF">C6Y45_11595</name>
</gene>
<accession>A0A2T4U4W5</accession>
<dbReference type="EMBL" id="PZJJ01000019">
    <property type="protein sequence ID" value="PTL38395.1"/>
    <property type="molecule type" value="Genomic_DNA"/>
</dbReference>
<evidence type="ECO:0000313" key="1">
    <source>
        <dbReference type="EMBL" id="PTL38395.1"/>
    </source>
</evidence>
<reference evidence="1 2" key="1">
    <citation type="submission" date="2018-03" db="EMBL/GenBank/DDBJ databases">
        <title>Alkalicoccus saliphilus sp. nov., isolated from a mineral pool.</title>
        <authorList>
            <person name="Zhao B."/>
        </authorList>
    </citation>
    <scope>NUCLEOTIDE SEQUENCE [LARGE SCALE GENOMIC DNA]</scope>
    <source>
        <strain evidence="1 2">6AG</strain>
    </source>
</reference>
<dbReference type="AlphaFoldDB" id="A0A2T4U4W5"/>
<organism evidence="1 2">
    <name type="scientific">Alkalicoccus saliphilus</name>
    <dbReference type="NCBI Taxonomy" id="200989"/>
    <lineage>
        <taxon>Bacteria</taxon>
        <taxon>Bacillati</taxon>
        <taxon>Bacillota</taxon>
        <taxon>Bacilli</taxon>
        <taxon>Bacillales</taxon>
        <taxon>Bacillaceae</taxon>
        <taxon>Alkalicoccus</taxon>
    </lineage>
</organism>
<name>A0A2T4U4W5_9BACI</name>